<evidence type="ECO:0000313" key="11">
    <source>
        <dbReference type="Proteomes" id="UP001295423"/>
    </source>
</evidence>
<evidence type="ECO:0000256" key="6">
    <source>
        <dbReference type="ARBA" id="ARBA00022989"/>
    </source>
</evidence>
<keyword evidence="3 8" id="KW-0812">Transmembrane</keyword>
<proteinExistence type="predicted"/>
<dbReference type="InterPro" id="IPR050352">
    <property type="entry name" value="ABCG_transporters"/>
</dbReference>
<dbReference type="SMART" id="SM00382">
    <property type="entry name" value="AAA"/>
    <property type="match status" value="1"/>
</dbReference>
<comment type="subcellular location">
    <subcellularLocation>
        <location evidence="1">Membrane</location>
        <topology evidence="1">Multi-pass membrane protein</topology>
    </subcellularLocation>
</comment>
<dbReference type="Pfam" id="PF01061">
    <property type="entry name" value="ABC2_membrane"/>
    <property type="match status" value="1"/>
</dbReference>
<dbReference type="Proteomes" id="UP001295423">
    <property type="component" value="Unassembled WGS sequence"/>
</dbReference>
<dbReference type="GO" id="GO:0016887">
    <property type="term" value="F:ATP hydrolysis activity"/>
    <property type="evidence" value="ECO:0007669"/>
    <property type="project" value="InterPro"/>
</dbReference>
<dbReference type="GO" id="GO:0140359">
    <property type="term" value="F:ABC-type transporter activity"/>
    <property type="evidence" value="ECO:0007669"/>
    <property type="project" value="InterPro"/>
</dbReference>
<comment type="caution">
    <text evidence="10">The sequence shown here is derived from an EMBL/GenBank/DDBJ whole genome shotgun (WGS) entry which is preliminary data.</text>
</comment>
<keyword evidence="11" id="KW-1185">Reference proteome</keyword>
<evidence type="ECO:0000256" key="1">
    <source>
        <dbReference type="ARBA" id="ARBA00004141"/>
    </source>
</evidence>
<keyword evidence="6 8" id="KW-1133">Transmembrane helix</keyword>
<dbReference type="PANTHER" id="PTHR48041:SF139">
    <property type="entry name" value="PROTEIN SCARLET"/>
    <property type="match status" value="1"/>
</dbReference>
<dbReference type="InterPro" id="IPR003439">
    <property type="entry name" value="ABC_transporter-like_ATP-bd"/>
</dbReference>
<keyword evidence="2" id="KW-0813">Transport</keyword>
<evidence type="ECO:0000256" key="3">
    <source>
        <dbReference type="ARBA" id="ARBA00022692"/>
    </source>
</evidence>
<dbReference type="Pfam" id="PF00005">
    <property type="entry name" value="ABC_tran"/>
    <property type="match status" value="1"/>
</dbReference>
<evidence type="ECO:0000256" key="4">
    <source>
        <dbReference type="ARBA" id="ARBA00022741"/>
    </source>
</evidence>
<keyword evidence="4" id="KW-0547">Nucleotide-binding</keyword>
<dbReference type="InterPro" id="IPR013525">
    <property type="entry name" value="ABC2_TM"/>
</dbReference>
<organism evidence="10 11">
    <name type="scientific">Cylindrotheca closterium</name>
    <dbReference type="NCBI Taxonomy" id="2856"/>
    <lineage>
        <taxon>Eukaryota</taxon>
        <taxon>Sar</taxon>
        <taxon>Stramenopiles</taxon>
        <taxon>Ochrophyta</taxon>
        <taxon>Bacillariophyta</taxon>
        <taxon>Bacillariophyceae</taxon>
        <taxon>Bacillariophycidae</taxon>
        <taxon>Bacillariales</taxon>
        <taxon>Bacillariaceae</taxon>
        <taxon>Cylindrotheca</taxon>
    </lineage>
</organism>
<keyword evidence="5" id="KW-0067">ATP-binding</keyword>
<keyword evidence="7 8" id="KW-0472">Membrane</keyword>
<protein>
    <recommendedName>
        <fullName evidence="9">ABC transporter domain-containing protein</fullName>
    </recommendedName>
</protein>
<dbReference type="InterPro" id="IPR027417">
    <property type="entry name" value="P-loop_NTPase"/>
</dbReference>
<evidence type="ECO:0000256" key="2">
    <source>
        <dbReference type="ARBA" id="ARBA00022448"/>
    </source>
</evidence>
<feature type="transmembrane region" description="Helical" evidence="8">
    <location>
        <begin position="376"/>
        <end position="398"/>
    </location>
</feature>
<dbReference type="PROSITE" id="PS50893">
    <property type="entry name" value="ABC_TRANSPORTER_2"/>
    <property type="match status" value="1"/>
</dbReference>
<evidence type="ECO:0000313" key="10">
    <source>
        <dbReference type="EMBL" id="CAJ1940733.1"/>
    </source>
</evidence>
<dbReference type="PROSITE" id="PS00211">
    <property type="entry name" value="ABC_TRANSPORTER_1"/>
    <property type="match status" value="1"/>
</dbReference>
<evidence type="ECO:0000256" key="5">
    <source>
        <dbReference type="ARBA" id="ARBA00022840"/>
    </source>
</evidence>
<dbReference type="AlphaFoldDB" id="A0AAD2CRN4"/>
<accession>A0AAD2CRN4</accession>
<feature type="transmembrane region" description="Helical" evidence="8">
    <location>
        <begin position="467"/>
        <end position="485"/>
    </location>
</feature>
<dbReference type="InterPro" id="IPR043926">
    <property type="entry name" value="ABCG_dom"/>
</dbReference>
<feature type="transmembrane region" description="Helical" evidence="8">
    <location>
        <begin position="418"/>
        <end position="438"/>
    </location>
</feature>
<dbReference type="PANTHER" id="PTHR48041">
    <property type="entry name" value="ABC TRANSPORTER G FAMILY MEMBER 28"/>
    <property type="match status" value="1"/>
</dbReference>
<dbReference type="SUPFAM" id="SSF52540">
    <property type="entry name" value="P-loop containing nucleoside triphosphate hydrolases"/>
    <property type="match status" value="1"/>
</dbReference>
<evidence type="ECO:0000256" key="8">
    <source>
        <dbReference type="SAM" id="Phobius"/>
    </source>
</evidence>
<feature type="transmembrane region" description="Helical" evidence="8">
    <location>
        <begin position="524"/>
        <end position="543"/>
    </location>
</feature>
<dbReference type="GO" id="GO:0016020">
    <property type="term" value="C:membrane"/>
    <property type="evidence" value="ECO:0007669"/>
    <property type="project" value="UniProtKB-SubCell"/>
</dbReference>
<feature type="transmembrane region" description="Helical" evidence="8">
    <location>
        <begin position="597"/>
        <end position="619"/>
    </location>
</feature>
<feature type="transmembrane region" description="Helical" evidence="8">
    <location>
        <begin position="491"/>
        <end position="517"/>
    </location>
</feature>
<dbReference type="InterPro" id="IPR017871">
    <property type="entry name" value="ABC_transporter-like_CS"/>
</dbReference>
<dbReference type="EMBL" id="CAKOGP040000946">
    <property type="protein sequence ID" value="CAJ1940733.1"/>
    <property type="molecule type" value="Genomic_DNA"/>
</dbReference>
<dbReference type="Gene3D" id="3.40.50.300">
    <property type="entry name" value="P-loop containing nucleotide triphosphate hydrolases"/>
    <property type="match status" value="1"/>
</dbReference>
<sequence length="625" mass="69076">MTMDELPIGDVEKGYDNKGEITNKTLVSSFGYDSNKEPIGSNKDLTKNNLVWSGINLKLMDRKKGKKDGVKLNILKDVWGTAEAGKTTAIMGASGAGKTSLFQVLTGRIPSQGNLVQEGSIYLGGVRVDPRNREHRKLFGYVAQEDTLHETSTPREALRFSAKLRLAHATTDEEIEQLVEKKLKALGLESAADTIIGGGFKKGISGGQKKRVSIGVELIASPSIIFLDEPTSGLDSYAAAQVMQLLDDVAKEGNIVLFTIHQPSSKVFSSFDNLILLNKGQIMHQGSVSNTANDFSAAGFPMPDNYNPADWVIDVSETNQLDDLKKTTFFSSEPKDNTIVTDSQKTLAIPYSKPVSIFVELQYLLRREFRDIKRNPLMTVINVTITSILAAIFGLMFWDVGRKDRSEIIVVQAVLGSLVNLMISTLFGQSNTAIAVFARDRPLFLREYSTDHYSIVPYFLSKLGSEMFNAFAAVLAQTLVVFWMMGFTMGFGHLLAITYSMSLVSTAVCVMLGAFFANPENATALFTVVVVPQLYFSGVFISIELLPDVVQWAQYVCSLTYASRLALAYEFQNCEPGLAEENCLATLDRNNVEIDNIWWYWLALLGLFLGFRLIAMIVLRSKANY</sequence>
<gene>
    <name evidence="10" type="ORF">CYCCA115_LOCUS7193</name>
</gene>
<dbReference type="InterPro" id="IPR003593">
    <property type="entry name" value="AAA+_ATPase"/>
</dbReference>
<reference evidence="10" key="1">
    <citation type="submission" date="2023-08" db="EMBL/GenBank/DDBJ databases">
        <authorList>
            <person name="Audoor S."/>
            <person name="Bilcke G."/>
        </authorList>
    </citation>
    <scope>NUCLEOTIDE SEQUENCE</scope>
</reference>
<dbReference type="Pfam" id="PF19055">
    <property type="entry name" value="ABC2_membrane_7"/>
    <property type="match status" value="1"/>
</dbReference>
<name>A0AAD2CRN4_9STRA</name>
<evidence type="ECO:0000259" key="9">
    <source>
        <dbReference type="PROSITE" id="PS50893"/>
    </source>
</evidence>
<dbReference type="GO" id="GO:0005524">
    <property type="term" value="F:ATP binding"/>
    <property type="evidence" value="ECO:0007669"/>
    <property type="project" value="UniProtKB-KW"/>
</dbReference>
<feature type="domain" description="ABC transporter" evidence="9">
    <location>
        <begin position="57"/>
        <end position="304"/>
    </location>
</feature>
<evidence type="ECO:0000256" key="7">
    <source>
        <dbReference type="ARBA" id="ARBA00023136"/>
    </source>
</evidence>